<dbReference type="Proteomes" id="UP000265300">
    <property type="component" value="Unplaced"/>
</dbReference>
<comment type="similarity">
    <text evidence="1">Belongs to the PIH1 family.</text>
</comment>
<dbReference type="CTD" id="139212"/>
<dbReference type="PANTHER" id="PTHR21083">
    <property type="entry name" value="TWISTER"/>
    <property type="match status" value="1"/>
</dbReference>
<evidence type="ECO:0000259" key="3">
    <source>
        <dbReference type="Pfam" id="PF18201"/>
    </source>
</evidence>
<dbReference type="GO" id="GO:0030317">
    <property type="term" value="P:flagellated sperm motility"/>
    <property type="evidence" value="ECO:0007669"/>
    <property type="project" value="TreeGrafter"/>
</dbReference>
<sequence>MAAVGVLPLGLRIQKACPQQRKKSAIPPYTHIDTNTHTNAEPGRNHNTCLCHSAERGRGERVWSRHKTSSNPPATEPTFLTTLFRICWTTSAVRPHLGGWSVVCKSLLVPTKPATHQGLIGRVSKTKIPLSDYLLPQNMESENMEIETISSASALQALSKLLYPEEDDFESGQSNSSSAMGAMGPGNIGPPEREALKVIPQTSDENSEHIWNPEEVSEGAEHHDVWDIRETPEYEVVFKQQVGTEDIFLGLTRKDPSTACCKDLVIKVKLPNTNISEIEINIQEMTLDLRTPNKKLLVTLPHPVECSNAKAFYIAETETLEVTMTMKRELDFINFF</sequence>
<evidence type="ECO:0000313" key="4">
    <source>
        <dbReference type="Proteomes" id="UP000265300"/>
    </source>
</evidence>
<dbReference type="AlphaFoldDB" id="A0A340X9N8"/>
<dbReference type="GO" id="GO:0045505">
    <property type="term" value="F:dynein intermediate chain binding"/>
    <property type="evidence" value="ECO:0007669"/>
    <property type="project" value="TreeGrafter"/>
</dbReference>
<dbReference type="KEGG" id="lve:103085706"/>
<dbReference type="Pfam" id="PF18201">
    <property type="entry name" value="PIH1_CS"/>
    <property type="match status" value="1"/>
</dbReference>
<feature type="region of interest" description="Disordered" evidence="2">
    <location>
        <begin position="25"/>
        <end position="45"/>
    </location>
</feature>
<dbReference type="InterPro" id="IPR041442">
    <property type="entry name" value="PIH1D1/2/3_CS-like"/>
</dbReference>
<dbReference type="RefSeq" id="XP_007456772.1">
    <property type="nucleotide sequence ID" value="XM_007456710.1"/>
</dbReference>
<gene>
    <name evidence="5" type="primary">PIH1D3</name>
</gene>
<proteinExistence type="inferred from homology"/>
<dbReference type="GO" id="GO:0051087">
    <property type="term" value="F:protein-folding chaperone binding"/>
    <property type="evidence" value="ECO:0007669"/>
    <property type="project" value="InterPro"/>
</dbReference>
<feature type="domain" description="PIH1D1/2/3 CS-like" evidence="3">
    <location>
        <begin position="231"/>
        <end position="325"/>
    </location>
</feature>
<dbReference type="InParanoid" id="A0A340X9N8"/>
<evidence type="ECO:0000256" key="1">
    <source>
        <dbReference type="ARBA" id="ARBA00008511"/>
    </source>
</evidence>
<dbReference type="OrthoDB" id="25887at2759"/>
<feature type="compositionally biased region" description="Polar residues" evidence="2">
    <location>
        <begin position="32"/>
        <end position="45"/>
    </location>
</feature>
<dbReference type="GO" id="GO:0005737">
    <property type="term" value="C:cytoplasm"/>
    <property type="evidence" value="ECO:0007669"/>
    <property type="project" value="TreeGrafter"/>
</dbReference>
<dbReference type="GO" id="GO:0070286">
    <property type="term" value="P:axonemal dynein complex assembly"/>
    <property type="evidence" value="ECO:0007669"/>
    <property type="project" value="InterPro"/>
</dbReference>
<accession>A0A340X9N8</accession>
<dbReference type="STRING" id="118797.A0A340X9N8"/>
<feature type="region of interest" description="Disordered" evidence="2">
    <location>
        <begin position="166"/>
        <end position="193"/>
    </location>
</feature>
<reference evidence="5" key="1">
    <citation type="submission" date="2025-08" db="UniProtKB">
        <authorList>
            <consortium name="RefSeq"/>
        </authorList>
    </citation>
    <scope>IDENTIFICATION</scope>
</reference>
<organism evidence="4 5">
    <name type="scientific">Lipotes vexillifer</name>
    <name type="common">Yangtze river dolphin</name>
    <dbReference type="NCBI Taxonomy" id="118797"/>
    <lineage>
        <taxon>Eukaryota</taxon>
        <taxon>Metazoa</taxon>
        <taxon>Chordata</taxon>
        <taxon>Craniata</taxon>
        <taxon>Vertebrata</taxon>
        <taxon>Euteleostomi</taxon>
        <taxon>Mammalia</taxon>
        <taxon>Eutheria</taxon>
        <taxon>Laurasiatheria</taxon>
        <taxon>Artiodactyla</taxon>
        <taxon>Whippomorpha</taxon>
        <taxon>Cetacea</taxon>
        <taxon>Odontoceti</taxon>
        <taxon>Lipotidae</taxon>
        <taxon>Lipotes</taxon>
    </lineage>
</organism>
<dbReference type="FunCoup" id="A0A340X9N8">
    <property type="interactions" value="12"/>
</dbReference>
<name>A0A340X9N8_LIPVE</name>
<protein>
    <submittedName>
        <fullName evidence="5">Protein PIH1D3</fullName>
    </submittedName>
</protein>
<dbReference type="PANTHER" id="PTHR21083:SF0">
    <property type="entry name" value="DYNEIN AXONEMAL ASSEMBLY FACTOR 6"/>
    <property type="match status" value="1"/>
</dbReference>
<keyword evidence="4" id="KW-1185">Reference proteome</keyword>
<evidence type="ECO:0000313" key="5">
    <source>
        <dbReference type="RefSeq" id="XP_007456772.1"/>
    </source>
</evidence>
<dbReference type="InterPro" id="IPR026697">
    <property type="entry name" value="DNAAF6"/>
</dbReference>
<dbReference type="GeneID" id="103085706"/>
<evidence type="ECO:0000256" key="2">
    <source>
        <dbReference type="SAM" id="MobiDB-lite"/>
    </source>
</evidence>